<keyword evidence="2" id="KW-1185">Reference proteome</keyword>
<evidence type="ECO:0000313" key="2">
    <source>
        <dbReference type="Proteomes" id="UP000789342"/>
    </source>
</evidence>
<accession>A0A9N8VPC6</accession>
<gene>
    <name evidence="1" type="ORF">AMORRO_LOCUS1448</name>
</gene>
<dbReference type="OrthoDB" id="413520at2759"/>
<reference evidence="1" key="1">
    <citation type="submission" date="2021-06" db="EMBL/GenBank/DDBJ databases">
        <authorList>
            <person name="Kallberg Y."/>
            <person name="Tangrot J."/>
            <person name="Rosling A."/>
        </authorList>
    </citation>
    <scope>NUCLEOTIDE SEQUENCE</scope>
    <source>
        <strain evidence="1">CL551</strain>
    </source>
</reference>
<proteinExistence type="predicted"/>
<sequence length="59" mass="7063">MARTQDLETQGDLCVELLERYDETVWSFHEDNLKANDEGHYAPDTHYPLMVKIYWKNMT</sequence>
<organism evidence="1 2">
    <name type="scientific">Acaulospora morrowiae</name>
    <dbReference type="NCBI Taxonomy" id="94023"/>
    <lineage>
        <taxon>Eukaryota</taxon>
        <taxon>Fungi</taxon>
        <taxon>Fungi incertae sedis</taxon>
        <taxon>Mucoromycota</taxon>
        <taxon>Glomeromycotina</taxon>
        <taxon>Glomeromycetes</taxon>
        <taxon>Diversisporales</taxon>
        <taxon>Acaulosporaceae</taxon>
        <taxon>Acaulospora</taxon>
    </lineage>
</organism>
<comment type="caution">
    <text evidence="1">The sequence shown here is derived from an EMBL/GenBank/DDBJ whole genome shotgun (WGS) entry which is preliminary data.</text>
</comment>
<evidence type="ECO:0000313" key="1">
    <source>
        <dbReference type="EMBL" id="CAG8462131.1"/>
    </source>
</evidence>
<protein>
    <submittedName>
        <fullName evidence="1">9494_t:CDS:1</fullName>
    </submittedName>
</protein>
<dbReference type="EMBL" id="CAJVPV010000540">
    <property type="protein sequence ID" value="CAG8462131.1"/>
    <property type="molecule type" value="Genomic_DNA"/>
</dbReference>
<name>A0A9N8VPC6_9GLOM</name>
<dbReference type="AlphaFoldDB" id="A0A9N8VPC6"/>
<dbReference type="Proteomes" id="UP000789342">
    <property type="component" value="Unassembled WGS sequence"/>
</dbReference>